<sequence>MSRLIISSSTCKSPFIVFSQPGHPPQRSGYIEHSYEVERFRFYSGSE</sequence>
<gene>
    <name evidence="1" type="ORF">NYPRO_LOCUS1872</name>
</gene>
<reference evidence="1" key="1">
    <citation type="submission" date="2020-12" db="EMBL/GenBank/DDBJ databases">
        <authorList>
            <consortium name="Molecular Ecology Group"/>
        </authorList>
    </citation>
    <scope>NUCLEOTIDE SEQUENCE</scope>
    <source>
        <strain evidence="1">TBG_1078</strain>
    </source>
</reference>
<proteinExistence type="predicted"/>
<evidence type="ECO:0000313" key="1">
    <source>
        <dbReference type="EMBL" id="CAD7669078.1"/>
    </source>
</evidence>
<protein>
    <submittedName>
        <fullName evidence="1">(raccoon dog) hypothetical protein</fullName>
    </submittedName>
</protein>
<evidence type="ECO:0000313" key="2">
    <source>
        <dbReference type="Proteomes" id="UP000645828"/>
    </source>
</evidence>
<name>A0A811XWW6_NYCPR</name>
<organism evidence="1 2">
    <name type="scientific">Nyctereutes procyonoides</name>
    <name type="common">Raccoon dog</name>
    <name type="synonym">Canis procyonoides</name>
    <dbReference type="NCBI Taxonomy" id="34880"/>
    <lineage>
        <taxon>Eukaryota</taxon>
        <taxon>Metazoa</taxon>
        <taxon>Chordata</taxon>
        <taxon>Craniata</taxon>
        <taxon>Vertebrata</taxon>
        <taxon>Euteleostomi</taxon>
        <taxon>Mammalia</taxon>
        <taxon>Eutheria</taxon>
        <taxon>Laurasiatheria</taxon>
        <taxon>Carnivora</taxon>
        <taxon>Caniformia</taxon>
        <taxon>Canidae</taxon>
        <taxon>Nyctereutes</taxon>
    </lineage>
</organism>
<dbReference type="EMBL" id="CAJHUB010000651">
    <property type="protein sequence ID" value="CAD7669078.1"/>
    <property type="molecule type" value="Genomic_DNA"/>
</dbReference>
<accession>A0A811XWW6</accession>
<dbReference type="AlphaFoldDB" id="A0A811XWW6"/>
<dbReference type="Proteomes" id="UP000645828">
    <property type="component" value="Unassembled WGS sequence"/>
</dbReference>
<keyword evidence="2" id="KW-1185">Reference proteome</keyword>
<comment type="caution">
    <text evidence="1">The sequence shown here is derived from an EMBL/GenBank/DDBJ whole genome shotgun (WGS) entry which is preliminary data.</text>
</comment>